<evidence type="ECO:0000259" key="2">
    <source>
        <dbReference type="PROSITE" id="PS51832"/>
    </source>
</evidence>
<organism evidence="3">
    <name type="scientific">Fervidobacterium thailandense</name>
    <dbReference type="NCBI Taxonomy" id="1008305"/>
    <lineage>
        <taxon>Bacteria</taxon>
        <taxon>Thermotogati</taxon>
        <taxon>Thermotogota</taxon>
        <taxon>Thermotogae</taxon>
        <taxon>Thermotogales</taxon>
        <taxon>Fervidobacteriaceae</taxon>
        <taxon>Fervidobacterium</taxon>
    </lineage>
</organism>
<dbReference type="PANTHER" id="PTHR45228:SF8">
    <property type="entry name" value="TWO-COMPONENT RESPONSE REGULATOR-RELATED"/>
    <property type="match status" value="1"/>
</dbReference>
<dbReference type="Gene3D" id="1.10.3210.10">
    <property type="entry name" value="Hypothetical protein af1432"/>
    <property type="match status" value="1"/>
</dbReference>
<reference evidence="3" key="1">
    <citation type="journal article" date="2020" name="mSystems">
        <title>Genome- and Community-Level Interaction Insights into Carbon Utilization and Element Cycling Functions of Hydrothermarchaeota in Hydrothermal Sediment.</title>
        <authorList>
            <person name="Zhou Z."/>
            <person name="Liu Y."/>
            <person name="Xu W."/>
            <person name="Pan J."/>
            <person name="Luo Z.H."/>
            <person name="Li M."/>
        </authorList>
    </citation>
    <scope>NUCLEOTIDE SEQUENCE [LARGE SCALE GENOMIC DNA]</scope>
    <source>
        <strain evidence="3">SpSt-609</strain>
    </source>
</reference>
<name>A0A7C5VQR3_9BACT</name>
<proteinExistence type="predicted"/>
<accession>A0A7C5VQR3</accession>
<dbReference type="InterPro" id="IPR037522">
    <property type="entry name" value="HD_GYP_dom"/>
</dbReference>
<dbReference type="InterPro" id="IPR003607">
    <property type="entry name" value="HD/PDEase_dom"/>
</dbReference>
<comment type="caution">
    <text evidence="3">The sequence shown here is derived from an EMBL/GenBank/DDBJ whole genome shotgun (WGS) entry which is preliminary data.</text>
</comment>
<sequence>MGNTGILPPQTDFEIEEINDIYATLSSLLQELSASMEELEATNQELEKAYSEISKKTEEFRMLLLHMSERLAVVAEGYDENTGQHIYRVKKLSGLIAENMNLEPDVVESIKMFASLHDIGKIFIPKEILLKPGKLTPEEWEIMKKHTEFAKKILDVPGFERALSIALYHHENYDGTGYPFGLREAEIPIEAQIVKIVDVYDALRSDRPYKRGYSHEEAMKIILEGDGRTLPQHFAPELLQVFKELAPLINEAWESVK</sequence>
<keyword evidence="1" id="KW-0175">Coiled coil</keyword>
<feature type="domain" description="HD-GYP" evidence="2">
    <location>
        <begin position="60"/>
        <end position="254"/>
    </location>
</feature>
<dbReference type="Pfam" id="PF13487">
    <property type="entry name" value="HD_5"/>
    <property type="match status" value="1"/>
</dbReference>
<dbReference type="AlphaFoldDB" id="A0A7C5VQR3"/>
<dbReference type="CDD" id="cd00077">
    <property type="entry name" value="HDc"/>
    <property type="match status" value="1"/>
</dbReference>
<dbReference type="SUPFAM" id="SSF109604">
    <property type="entry name" value="HD-domain/PDEase-like"/>
    <property type="match status" value="1"/>
</dbReference>
<dbReference type="InterPro" id="IPR052020">
    <property type="entry name" value="Cyclic_di-GMP/3'3'-cGAMP_PDE"/>
</dbReference>
<evidence type="ECO:0000256" key="1">
    <source>
        <dbReference type="SAM" id="Coils"/>
    </source>
</evidence>
<protein>
    <submittedName>
        <fullName evidence="3">HD domain-containing protein</fullName>
    </submittedName>
</protein>
<dbReference type="EMBL" id="DSZY01000021">
    <property type="protein sequence ID" value="HGU40464.1"/>
    <property type="molecule type" value="Genomic_DNA"/>
</dbReference>
<dbReference type="PANTHER" id="PTHR45228">
    <property type="entry name" value="CYCLIC DI-GMP PHOSPHODIESTERASE TM_0186-RELATED"/>
    <property type="match status" value="1"/>
</dbReference>
<gene>
    <name evidence="3" type="ORF">ENT77_04610</name>
</gene>
<feature type="coiled-coil region" evidence="1">
    <location>
        <begin position="22"/>
        <end position="59"/>
    </location>
</feature>
<dbReference type="SMART" id="SM00471">
    <property type="entry name" value="HDc"/>
    <property type="match status" value="1"/>
</dbReference>
<dbReference type="PROSITE" id="PS51832">
    <property type="entry name" value="HD_GYP"/>
    <property type="match status" value="1"/>
</dbReference>
<evidence type="ECO:0000313" key="3">
    <source>
        <dbReference type="EMBL" id="HGU40464.1"/>
    </source>
</evidence>